<reference evidence="2 3" key="1">
    <citation type="submission" date="2019-06" db="EMBL/GenBank/DDBJ databases">
        <title>Sequencing the genomes of 1000 actinobacteria strains.</title>
        <authorList>
            <person name="Klenk H.-P."/>
        </authorList>
    </citation>
    <scope>NUCLEOTIDE SEQUENCE [LARGE SCALE GENOMIC DNA]</scope>
    <source>
        <strain evidence="2 3">DSM 8251</strain>
    </source>
</reference>
<feature type="domain" description="ACT" evidence="1">
    <location>
        <begin position="1"/>
        <end position="80"/>
    </location>
</feature>
<proteinExistence type="predicted"/>
<name>A0A542ZQI4_9ACTN</name>
<dbReference type="EMBL" id="VFOR01000001">
    <property type="protein sequence ID" value="TQL62470.1"/>
    <property type="molecule type" value="Genomic_DNA"/>
</dbReference>
<accession>A0A542ZQI4</accession>
<comment type="caution">
    <text evidence="2">The sequence shown here is derived from an EMBL/GenBank/DDBJ whole genome shotgun (WGS) entry which is preliminary data.</text>
</comment>
<dbReference type="InterPro" id="IPR045865">
    <property type="entry name" value="ACT-like_dom_sf"/>
</dbReference>
<gene>
    <name evidence="2" type="ORF">FB460_0247</name>
</gene>
<dbReference type="SUPFAM" id="SSF55021">
    <property type="entry name" value="ACT-like"/>
    <property type="match status" value="1"/>
</dbReference>
<keyword evidence="3" id="KW-1185">Reference proteome</keyword>
<organism evidence="2 3">
    <name type="scientific">Propioniferax innocua</name>
    <dbReference type="NCBI Taxonomy" id="1753"/>
    <lineage>
        <taxon>Bacteria</taxon>
        <taxon>Bacillati</taxon>
        <taxon>Actinomycetota</taxon>
        <taxon>Actinomycetes</taxon>
        <taxon>Propionibacteriales</taxon>
        <taxon>Propionibacteriaceae</taxon>
        <taxon>Propioniferax</taxon>
    </lineage>
</organism>
<dbReference type="Proteomes" id="UP000316196">
    <property type="component" value="Unassembled WGS sequence"/>
</dbReference>
<protein>
    <recommendedName>
        <fullName evidence="1">ACT domain-containing protein</fullName>
    </recommendedName>
</protein>
<dbReference type="InterPro" id="IPR002912">
    <property type="entry name" value="ACT_dom"/>
</dbReference>
<dbReference type="PROSITE" id="PS51671">
    <property type="entry name" value="ACT"/>
    <property type="match status" value="1"/>
</dbReference>
<evidence type="ECO:0000313" key="2">
    <source>
        <dbReference type="EMBL" id="TQL62470.1"/>
    </source>
</evidence>
<dbReference type="AlphaFoldDB" id="A0A542ZQI4"/>
<evidence type="ECO:0000259" key="1">
    <source>
        <dbReference type="PROSITE" id="PS51671"/>
    </source>
</evidence>
<evidence type="ECO:0000313" key="3">
    <source>
        <dbReference type="Proteomes" id="UP000316196"/>
    </source>
</evidence>
<sequence>MRITLPDRPGALGGVATALATVGADIQWMEIISRVDGRVTDDFMIELPDGVMPDEAVSVCHAMDGVDVLWCSRYPAGSGLAMDLELLEAMLEHGDQALHRIVESAAEVFHVHWALLADTKGPATLYASDMAPELDDTSWEQLAPFDRMHVVDLPAGWVPDWIETVAAVIPVAHDQVVVVGRHGGPTFESSELARLRYLASLGAMQSRRNSQ</sequence>